<organism evidence="2 3">
    <name type="scientific">Perkinsus olseni</name>
    <name type="common">Perkinsus atlanticus</name>
    <dbReference type="NCBI Taxonomy" id="32597"/>
    <lineage>
        <taxon>Eukaryota</taxon>
        <taxon>Sar</taxon>
        <taxon>Alveolata</taxon>
        <taxon>Perkinsozoa</taxon>
        <taxon>Perkinsea</taxon>
        <taxon>Perkinsida</taxon>
        <taxon>Perkinsidae</taxon>
        <taxon>Perkinsus</taxon>
    </lineage>
</organism>
<dbReference type="EMBL" id="JABANM010008252">
    <property type="protein sequence ID" value="KAF4742908.1"/>
    <property type="molecule type" value="Genomic_DNA"/>
</dbReference>
<gene>
    <name evidence="2" type="ORF">FOZ62_018873</name>
</gene>
<evidence type="ECO:0000313" key="2">
    <source>
        <dbReference type="EMBL" id="KAF4742908.1"/>
    </source>
</evidence>
<keyword evidence="1" id="KW-0812">Transmembrane</keyword>
<evidence type="ECO:0000256" key="1">
    <source>
        <dbReference type="SAM" id="Phobius"/>
    </source>
</evidence>
<dbReference type="Proteomes" id="UP000574390">
    <property type="component" value="Unassembled WGS sequence"/>
</dbReference>
<reference evidence="2 3" key="1">
    <citation type="submission" date="2020-04" db="EMBL/GenBank/DDBJ databases">
        <title>Perkinsus olseni comparative genomics.</title>
        <authorList>
            <person name="Bogema D.R."/>
        </authorList>
    </citation>
    <scope>NUCLEOTIDE SEQUENCE [LARGE SCALE GENOMIC DNA]</scope>
    <source>
        <strain evidence="2">ATCC PRA-205</strain>
    </source>
</reference>
<keyword evidence="1" id="KW-0472">Membrane</keyword>
<proteinExistence type="predicted"/>
<comment type="caution">
    <text evidence="2">The sequence shown here is derived from an EMBL/GenBank/DDBJ whole genome shotgun (WGS) entry which is preliminary data.</text>
</comment>
<name>A0A7J6TCB8_PEROL</name>
<protein>
    <submittedName>
        <fullName evidence="2">Uncharacterized protein</fullName>
    </submittedName>
</protein>
<sequence length="100" mass="10678">MSTITDVLNIVDKVALAASSRPVAYLLTVAAAVSLFRLVKHRKRKAQSLCATFGGPTRVCLACFIIRSEFSPNGSGTCVFSSATAYSDSFRSQYNIAAPL</sequence>
<evidence type="ECO:0000313" key="3">
    <source>
        <dbReference type="Proteomes" id="UP000574390"/>
    </source>
</evidence>
<keyword evidence="1" id="KW-1133">Transmembrane helix</keyword>
<dbReference type="AlphaFoldDB" id="A0A7J6TCB8"/>
<feature type="transmembrane region" description="Helical" evidence="1">
    <location>
        <begin position="22"/>
        <end position="39"/>
    </location>
</feature>
<accession>A0A7J6TCB8</accession>